<sequence>MAKQSVQPRWSIILVCTLLLTSINWLTAPAPAAACFWIWWCQPKSVGKAKGRNPDLARRDSDICKSADAPLTALVPRTNEVLKTSVAHPTFWFYLPELKPIAVTNDTTISNSKQQPEIKLKFVLQDEQHNDIYQAHFQLPETPKSGAIGLRFLTSQAALKIGKQYRWYFLVYCNDPDEIYEPAFVEGMIQRVALSADRQSQIDRATPKEQVVIYGDARLWYDTLTALDRLSSAPDNAIPQQDAPITWTNALQNFVGLPATIARKPVIGRYYVRNTE</sequence>
<keyword evidence="1" id="KW-0472">Membrane</keyword>
<dbReference type="AlphaFoldDB" id="A0A928Z3T3"/>
<protein>
    <submittedName>
        <fullName evidence="2">DUF928 domain-containing protein</fullName>
    </submittedName>
</protein>
<dbReference type="InterPro" id="IPR010328">
    <property type="entry name" value="DUF928"/>
</dbReference>
<proteinExistence type="predicted"/>
<comment type="caution">
    <text evidence="2">The sequence shown here is derived from an EMBL/GenBank/DDBJ whole genome shotgun (WGS) entry which is preliminary data.</text>
</comment>
<gene>
    <name evidence="2" type="ORF">IQ266_19020</name>
</gene>
<dbReference type="EMBL" id="JADEXQ010000077">
    <property type="protein sequence ID" value="MBE9031831.1"/>
    <property type="molecule type" value="Genomic_DNA"/>
</dbReference>
<keyword evidence="1" id="KW-1133">Transmembrane helix</keyword>
<evidence type="ECO:0000313" key="2">
    <source>
        <dbReference type="EMBL" id="MBE9031831.1"/>
    </source>
</evidence>
<keyword evidence="3" id="KW-1185">Reference proteome</keyword>
<dbReference type="Proteomes" id="UP000625316">
    <property type="component" value="Unassembled WGS sequence"/>
</dbReference>
<feature type="transmembrane region" description="Helical" evidence="1">
    <location>
        <begin position="12"/>
        <end position="40"/>
    </location>
</feature>
<accession>A0A928Z3T3</accession>
<evidence type="ECO:0000313" key="3">
    <source>
        <dbReference type="Proteomes" id="UP000625316"/>
    </source>
</evidence>
<reference evidence="2" key="1">
    <citation type="submission" date="2020-10" db="EMBL/GenBank/DDBJ databases">
        <authorList>
            <person name="Castelo-Branco R."/>
            <person name="Eusebio N."/>
            <person name="Adriana R."/>
            <person name="Vieira A."/>
            <person name="Brugerolle De Fraissinette N."/>
            <person name="Rezende De Castro R."/>
            <person name="Schneider M.P."/>
            <person name="Vasconcelos V."/>
            <person name="Leao P.N."/>
        </authorList>
    </citation>
    <scope>NUCLEOTIDE SEQUENCE</scope>
    <source>
        <strain evidence="2">LEGE 11480</strain>
    </source>
</reference>
<dbReference type="RefSeq" id="WP_264326658.1">
    <property type="nucleotide sequence ID" value="NZ_JADEXQ010000077.1"/>
</dbReference>
<evidence type="ECO:0000256" key="1">
    <source>
        <dbReference type="SAM" id="Phobius"/>
    </source>
</evidence>
<keyword evidence="1" id="KW-0812">Transmembrane</keyword>
<name>A0A928Z3T3_9CYAN</name>
<dbReference type="Pfam" id="PF06051">
    <property type="entry name" value="DUF928"/>
    <property type="match status" value="1"/>
</dbReference>
<organism evidence="2 3">
    <name type="scientific">Romeriopsis navalis LEGE 11480</name>
    <dbReference type="NCBI Taxonomy" id="2777977"/>
    <lineage>
        <taxon>Bacteria</taxon>
        <taxon>Bacillati</taxon>
        <taxon>Cyanobacteriota</taxon>
        <taxon>Cyanophyceae</taxon>
        <taxon>Leptolyngbyales</taxon>
        <taxon>Leptolyngbyaceae</taxon>
        <taxon>Romeriopsis</taxon>
        <taxon>Romeriopsis navalis</taxon>
    </lineage>
</organism>